<dbReference type="SUPFAM" id="SSF51735">
    <property type="entry name" value="NAD(P)-binding Rossmann-fold domains"/>
    <property type="match status" value="1"/>
</dbReference>
<evidence type="ECO:0000313" key="3">
    <source>
        <dbReference type="EMBL" id="NYT38934.1"/>
    </source>
</evidence>
<dbReference type="PRINTS" id="PR00081">
    <property type="entry name" value="GDHRDH"/>
</dbReference>
<evidence type="ECO:0000259" key="2">
    <source>
        <dbReference type="SMART" id="SM00822"/>
    </source>
</evidence>
<sequence>MDLELKGKVVLITGGSKGIGLACAQAFAREGARVAIVSRSTANLDAAHASLRAAGYDALALAADLGDARAAQNMVDSAEADLGPIDVLVNSAGAAKRYPPATLTPQAWRDAMDAKYFTYINAMDAVLKGMIARESGAIVNIIGAGGRVASPIHLPGGAANAALMLASAGLANAWGSKGIRINAINPGATLTERVQGALEAEAQSTGKSIEALREAMAQRIPLGRIARPEEVADTALFLASARASYVTGALVTMDGGVHPLGA</sequence>
<dbReference type="OrthoDB" id="9803333at2"/>
<protein>
    <submittedName>
        <fullName evidence="3">SDR family oxidoreductase</fullName>
    </submittedName>
</protein>
<dbReference type="RefSeq" id="WP_129971384.1">
    <property type="nucleotide sequence ID" value="NZ_JACCEW010000008.1"/>
</dbReference>
<reference evidence="3 4" key="1">
    <citation type="submission" date="2020-07" db="EMBL/GenBank/DDBJ databases">
        <title>Taxonomic revisions and descriptions of new bacterial species based on genomic comparisons in the high-G+C-content subgroup of the family Alcaligenaceae.</title>
        <authorList>
            <person name="Szabo A."/>
            <person name="Felfoldi T."/>
        </authorList>
    </citation>
    <scope>NUCLEOTIDE SEQUENCE [LARGE SCALE GENOMIC DNA]</scope>
    <source>
        <strain evidence="3 4">DSM 25264</strain>
    </source>
</reference>
<dbReference type="EMBL" id="JACCEW010000008">
    <property type="protein sequence ID" value="NYT38934.1"/>
    <property type="molecule type" value="Genomic_DNA"/>
</dbReference>
<dbReference type="Proteomes" id="UP000580517">
    <property type="component" value="Unassembled WGS sequence"/>
</dbReference>
<evidence type="ECO:0000256" key="1">
    <source>
        <dbReference type="ARBA" id="ARBA00006484"/>
    </source>
</evidence>
<feature type="domain" description="Ketoreductase" evidence="2">
    <location>
        <begin position="8"/>
        <end position="151"/>
    </location>
</feature>
<dbReference type="Gene3D" id="3.40.50.720">
    <property type="entry name" value="NAD(P)-binding Rossmann-like Domain"/>
    <property type="match status" value="1"/>
</dbReference>
<proteinExistence type="inferred from homology"/>
<comment type="caution">
    <text evidence="3">The sequence shown here is derived from an EMBL/GenBank/DDBJ whole genome shotgun (WGS) entry which is preliminary data.</text>
</comment>
<keyword evidence="4" id="KW-1185">Reference proteome</keyword>
<organism evidence="3 4">
    <name type="scientific">Allopusillimonas soli</name>
    <dbReference type="NCBI Taxonomy" id="659016"/>
    <lineage>
        <taxon>Bacteria</taxon>
        <taxon>Pseudomonadati</taxon>
        <taxon>Pseudomonadota</taxon>
        <taxon>Betaproteobacteria</taxon>
        <taxon>Burkholderiales</taxon>
        <taxon>Alcaligenaceae</taxon>
        <taxon>Allopusillimonas</taxon>
    </lineage>
</organism>
<name>A0A853FDI2_9BURK</name>
<dbReference type="SMART" id="SM00822">
    <property type="entry name" value="PKS_KR"/>
    <property type="match status" value="1"/>
</dbReference>
<dbReference type="InterPro" id="IPR036291">
    <property type="entry name" value="NAD(P)-bd_dom_sf"/>
</dbReference>
<dbReference type="Pfam" id="PF13561">
    <property type="entry name" value="adh_short_C2"/>
    <property type="match status" value="1"/>
</dbReference>
<accession>A0A853FDI2</accession>
<dbReference type="InterPro" id="IPR050259">
    <property type="entry name" value="SDR"/>
</dbReference>
<dbReference type="FunFam" id="3.40.50.720:FF:000084">
    <property type="entry name" value="Short-chain dehydrogenase reductase"/>
    <property type="match status" value="1"/>
</dbReference>
<dbReference type="AlphaFoldDB" id="A0A853FDI2"/>
<evidence type="ECO:0000313" key="4">
    <source>
        <dbReference type="Proteomes" id="UP000580517"/>
    </source>
</evidence>
<dbReference type="PANTHER" id="PTHR42879">
    <property type="entry name" value="3-OXOACYL-(ACYL-CARRIER-PROTEIN) REDUCTASE"/>
    <property type="match status" value="1"/>
</dbReference>
<comment type="similarity">
    <text evidence="1">Belongs to the short-chain dehydrogenases/reductases (SDR) family.</text>
</comment>
<dbReference type="InterPro" id="IPR057326">
    <property type="entry name" value="KR_dom"/>
</dbReference>
<gene>
    <name evidence="3" type="ORF">H0A68_18825</name>
</gene>
<dbReference type="InterPro" id="IPR002347">
    <property type="entry name" value="SDR_fam"/>
</dbReference>